<evidence type="ECO:0000256" key="2">
    <source>
        <dbReference type="ARBA" id="ARBA00022603"/>
    </source>
</evidence>
<dbReference type="EMBL" id="AXCV01000028">
    <property type="protein sequence ID" value="KGO32379.1"/>
    <property type="molecule type" value="Genomic_DNA"/>
</dbReference>
<keyword evidence="7" id="KW-1185">Reference proteome</keyword>
<evidence type="ECO:0000313" key="6">
    <source>
        <dbReference type="EMBL" id="KGO32379.1"/>
    </source>
</evidence>
<dbReference type="InterPro" id="IPR003742">
    <property type="entry name" value="RlmH-like"/>
</dbReference>
<evidence type="ECO:0008006" key="8">
    <source>
        <dbReference type="Google" id="ProtNLM"/>
    </source>
</evidence>
<dbReference type="Proteomes" id="UP000030023">
    <property type="component" value="Unassembled WGS sequence"/>
</dbReference>
<dbReference type="SUPFAM" id="SSF75217">
    <property type="entry name" value="alpha/beta knot"/>
    <property type="match status" value="1"/>
</dbReference>
<dbReference type="PANTHER" id="PTHR33603:SF1">
    <property type="entry name" value="RIBOSOMAL RNA LARGE SUBUNIT METHYLTRANSFERASE H"/>
    <property type="match status" value="1"/>
</dbReference>
<proteinExistence type="inferred from homology"/>
<evidence type="ECO:0000256" key="3">
    <source>
        <dbReference type="ARBA" id="ARBA00022679"/>
    </source>
</evidence>
<keyword evidence="2" id="KW-0489">Methyltransferase</keyword>
<organism evidence="6 7">
    <name type="scientific">Oenococcus alcoholitolerans</name>
    <dbReference type="NCBI Taxonomy" id="931074"/>
    <lineage>
        <taxon>Bacteria</taxon>
        <taxon>Bacillati</taxon>
        <taxon>Bacillota</taxon>
        <taxon>Bacilli</taxon>
        <taxon>Lactobacillales</taxon>
        <taxon>Lactobacillaceae</taxon>
        <taxon>Oenococcus</taxon>
    </lineage>
</organism>
<dbReference type="InterPro" id="IPR029026">
    <property type="entry name" value="tRNA_m1G_MTases_N"/>
</dbReference>
<keyword evidence="1" id="KW-0698">rRNA processing</keyword>
<evidence type="ECO:0000256" key="1">
    <source>
        <dbReference type="ARBA" id="ARBA00022552"/>
    </source>
</evidence>
<accession>A0ABR4XSB8</accession>
<dbReference type="Gene3D" id="3.40.1280.10">
    <property type="match status" value="1"/>
</dbReference>
<feature type="non-terminal residue" evidence="6">
    <location>
        <position position="1"/>
    </location>
</feature>
<evidence type="ECO:0000256" key="4">
    <source>
        <dbReference type="ARBA" id="ARBA00022691"/>
    </source>
</evidence>
<keyword evidence="3" id="KW-0808">Transferase</keyword>
<gene>
    <name evidence="6" type="ORF">Q757_01290</name>
</gene>
<dbReference type="InterPro" id="IPR029028">
    <property type="entry name" value="Alpha/beta_knot_MTases"/>
</dbReference>
<dbReference type="CDD" id="cd18081">
    <property type="entry name" value="RlmH-like"/>
    <property type="match status" value="1"/>
</dbReference>
<sequence>FSKIDFVIGGSLGLSKQIKQRADLKISFGRITLPHQLARVVLLEQIYRAFMINEGSPYHK</sequence>
<name>A0ABR4XSB8_9LACO</name>
<evidence type="ECO:0000313" key="7">
    <source>
        <dbReference type="Proteomes" id="UP000030023"/>
    </source>
</evidence>
<keyword evidence="4" id="KW-0949">S-adenosyl-L-methionine</keyword>
<comment type="caution">
    <text evidence="6">The sequence shown here is derived from an EMBL/GenBank/DDBJ whole genome shotgun (WGS) entry which is preliminary data.</text>
</comment>
<reference evidence="6 7" key="1">
    <citation type="journal article" date="2014" name="Antonie Van Leeuwenhoek">
        <title>Oenococcus alcoholitolerans sp. nov., a lactic acid bacteria isolated from cachaca and ethanol fermentation processes.</title>
        <authorList>
            <person name="Badotti F."/>
            <person name="Moreira A.P."/>
            <person name="Tonon L.A."/>
            <person name="de Lucena B.T."/>
            <person name="Gomes Fde C."/>
            <person name="Kruger R."/>
            <person name="Thompson C.C."/>
            <person name="de Morais M.A.Jr."/>
            <person name="Rosa C.A."/>
            <person name="Thompson F.L."/>
        </authorList>
    </citation>
    <scope>NUCLEOTIDE SEQUENCE [LARGE SCALE GENOMIC DNA]</scope>
    <source>
        <strain evidence="6 7">UFRJ-M7.2.18</strain>
    </source>
</reference>
<protein>
    <recommendedName>
        <fullName evidence="8">23S rRNA (Pseudouridine(1915)-N(3))-methyltransferase RlmH</fullName>
    </recommendedName>
</protein>
<evidence type="ECO:0000256" key="5">
    <source>
        <dbReference type="ARBA" id="ARBA00038303"/>
    </source>
</evidence>
<comment type="similarity">
    <text evidence="5">Belongs to the RNA methyltransferase RlmH family.</text>
</comment>
<dbReference type="Pfam" id="PF02590">
    <property type="entry name" value="SPOUT_MTase"/>
    <property type="match status" value="1"/>
</dbReference>
<dbReference type="PANTHER" id="PTHR33603">
    <property type="entry name" value="METHYLTRANSFERASE"/>
    <property type="match status" value="1"/>
</dbReference>